<dbReference type="OrthoDB" id="9770043at2"/>
<dbReference type="SUPFAM" id="SSF50952">
    <property type="entry name" value="Soluble quinoprotein glucose dehydrogenase"/>
    <property type="match status" value="1"/>
</dbReference>
<protein>
    <recommendedName>
        <fullName evidence="2">Glucose/Sorbosone dehydrogenase domain-containing protein</fullName>
    </recommendedName>
</protein>
<evidence type="ECO:0000313" key="3">
    <source>
        <dbReference type="EMBL" id="PPE65239.1"/>
    </source>
</evidence>
<dbReference type="InterPro" id="IPR011042">
    <property type="entry name" value="6-blade_b-propeller_TolB-like"/>
</dbReference>
<name>A0A2S5SRB2_9BURK</name>
<feature type="compositionally biased region" description="Pro residues" evidence="1">
    <location>
        <begin position="47"/>
        <end position="60"/>
    </location>
</feature>
<dbReference type="Gene3D" id="2.120.10.30">
    <property type="entry name" value="TolB, C-terminal domain"/>
    <property type="match status" value="1"/>
</dbReference>
<dbReference type="RefSeq" id="WP_104303543.1">
    <property type="nucleotide sequence ID" value="NZ_PSNX01000015.1"/>
</dbReference>
<keyword evidence="4" id="KW-1185">Reference proteome</keyword>
<dbReference type="EMBL" id="PSNX01000015">
    <property type="protein sequence ID" value="PPE65239.1"/>
    <property type="molecule type" value="Genomic_DNA"/>
</dbReference>
<dbReference type="InterPro" id="IPR012938">
    <property type="entry name" value="Glc/Sorbosone_DH"/>
</dbReference>
<dbReference type="Proteomes" id="UP000238605">
    <property type="component" value="Unassembled WGS sequence"/>
</dbReference>
<dbReference type="PANTHER" id="PTHR19328:SF75">
    <property type="entry name" value="ALDOSE SUGAR DEHYDROGENASE YLII"/>
    <property type="match status" value="1"/>
</dbReference>
<feature type="domain" description="Glucose/Sorbosone dehydrogenase" evidence="2">
    <location>
        <begin position="68"/>
        <end position="403"/>
    </location>
</feature>
<evidence type="ECO:0000313" key="4">
    <source>
        <dbReference type="Proteomes" id="UP000238605"/>
    </source>
</evidence>
<organism evidence="3 4">
    <name type="scientific">Caldimonas caldifontis</name>
    <dbReference type="NCBI Taxonomy" id="1452508"/>
    <lineage>
        <taxon>Bacteria</taxon>
        <taxon>Pseudomonadati</taxon>
        <taxon>Pseudomonadota</taxon>
        <taxon>Betaproteobacteria</taxon>
        <taxon>Burkholderiales</taxon>
        <taxon>Sphaerotilaceae</taxon>
        <taxon>Caldimonas</taxon>
    </lineage>
</organism>
<sequence>MPALPPPIPAGPDDAERRRLLMRAGRYAAAVATLSACGGGSDAGTPGTPPPPPPPGPPPVITPVVTGLQQPWSLAFLPDGSALVTEKAGQLRRVSTTGDVSSPISGVPAVFYMTNSQGGLLDVVLDPNFASNRRIYLSYAEPDQGGGLTGAATAVARAVLSADHTSLSQVTVIYRQTPRFNGDGHFGCRLAFRPSDGTLFVTLGDRQTNTDAPQRTDNHLGKVVRIDTNGGNPGNNFSGLIWSRGHRNPQGAAIHPDTGELWISEHGPLGGDEINRVVQGGNYGWPLKSYGCNYGQTPSEACRIGGGTHAPTFVEPVHYWVPISCAPAGMCFYTGDRFPEWRGNLFVGTMADQRSLRRITLNGNAFAGEEQLFRSLNVRVRDIKQGPDGWLYLLEESNGRILRIHR</sequence>
<evidence type="ECO:0000259" key="2">
    <source>
        <dbReference type="Pfam" id="PF07995"/>
    </source>
</evidence>
<feature type="region of interest" description="Disordered" evidence="1">
    <location>
        <begin position="38"/>
        <end position="60"/>
    </location>
</feature>
<comment type="caution">
    <text evidence="3">The sequence shown here is derived from an EMBL/GenBank/DDBJ whole genome shotgun (WGS) entry which is preliminary data.</text>
</comment>
<gene>
    <name evidence="3" type="ORF">C1704_14945</name>
</gene>
<accession>A0A2S5SRB2</accession>
<reference evidence="3 4" key="1">
    <citation type="submission" date="2018-02" db="EMBL/GenBank/DDBJ databases">
        <title>Reclassifiation of [Polyangium] brachysporum DSM 7029 as Guopingzhaonella breviflexa gen. nov., sp. nov., a member of the family Comamonadaceae.</title>
        <authorList>
            <person name="Tang B."/>
        </authorList>
    </citation>
    <scope>NUCLEOTIDE SEQUENCE [LARGE SCALE GENOMIC DNA]</scope>
    <source>
        <strain evidence="3 4">BCRC 80649</strain>
    </source>
</reference>
<dbReference type="AlphaFoldDB" id="A0A2S5SRB2"/>
<dbReference type="PANTHER" id="PTHR19328">
    <property type="entry name" value="HEDGEHOG-INTERACTING PROTEIN"/>
    <property type="match status" value="1"/>
</dbReference>
<evidence type="ECO:0000256" key="1">
    <source>
        <dbReference type="SAM" id="MobiDB-lite"/>
    </source>
</evidence>
<dbReference type="Pfam" id="PF07995">
    <property type="entry name" value="GSDH"/>
    <property type="match status" value="1"/>
</dbReference>
<proteinExistence type="predicted"/>
<dbReference type="InterPro" id="IPR011041">
    <property type="entry name" value="Quinoprot_gluc/sorb_DH_b-prop"/>
</dbReference>